<dbReference type="Gene3D" id="2.30.30.40">
    <property type="entry name" value="SH3 Domains"/>
    <property type="match status" value="1"/>
</dbReference>
<keyword evidence="10" id="KW-1185">Reference proteome</keyword>
<feature type="domain" description="L27" evidence="8">
    <location>
        <begin position="6"/>
        <end position="60"/>
    </location>
</feature>
<dbReference type="InterPro" id="IPR020590">
    <property type="entry name" value="Guanylate_kinase_CS"/>
</dbReference>
<evidence type="ECO:0000313" key="9">
    <source>
        <dbReference type="Ensembl" id="ENSDLAP00005039578.2"/>
    </source>
</evidence>
<reference evidence="9" key="1">
    <citation type="submission" date="2025-08" db="UniProtKB">
        <authorList>
            <consortium name="Ensembl"/>
        </authorList>
    </citation>
    <scope>IDENTIFICATION</scope>
</reference>
<dbReference type="Ensembl" id="ENSDLAT00005042260.2">
    <property type="protein sequence ID" value="ENSDLAP00005039578.2"/>
    <property type="gene ID" value="ENSDLAG00005017055.2"/>
</dbReference>
<dbReference type="SUPFAM" id="SSF50156">
    <property type="entry name" value="PDZ domain-like"/>
    <property type="match status" value="1"/>
</dbReference>
<dbReference type="PROSITE" id="PS51022">
    <property type="entry name" value="L27"/>
    <property type="match status" value="2"/>
</dbReference>
<dbReference type="CDD" id="cd06799">
    <property type="entry name" value="PDZ_MPP3-MPP4-MPP7-like"/>
    <property type="match status" value="1"/>
</dbReference>
<sequence length="530" mass="59410">MPVLTAGAGLHETLALLTSQLRPDANHKEDMVFLKDVFSERSLGYLMKIHEKLRQYERQSPTPVLHSASSLAEDVAEELQSGPMSTEEKELLHLLTSPHLKAVLSVHDTVAQKNFDPVLPPLPDDFEDELEEESVKIVRLVKNKEPLGATIRRDDATGAVIVARIMRGGAADRSGLVHVGDELREVNGVSVIHKRPDEISQLLSQSQGSITLKIIPAIKEEDRLKESKVYVRALFDYIPLEDKATPCQEAGLPFKRGDILQIVTQDDPTWWQAKRVGDSNLRAGLVPSKQFQERHRSEGSQALKSPNMGFSGLRRSFRLSRKDRQGSSGEGSDPGDPDYLTYEEVTRYQQRPHERPRLVVLIGSLGARINELKQRVIISKFLFCVPTDTTRPKKPHEKEGVEYHFVTKQQFDADALNNKFIEHGEYKENQYGTSIEAIRSVQAKNKMCIVDVQPEALKRLRTAEFKPYVIFVKPRVPESRRRRSAATSPGGGEHGRVTVSPEFSLGSIIAVSQFRGLDGIFSPNYSTDKG</sequence>
<dbReference type="SMART" id="SM00228">
    <property type="entry name" value="PDZ"/>
    <property type="match status" value="1"/>
</dbReference>
<feature type="region of interest" description="Disordered" evidence="4">
    <location>
        <begin position="479"/>
        <end position="498"/>
    </location>
</feature>
<dbReference type="PROSITE" id="PS00856">
    <property type="entry name" value="GUANYLATE_KINASE_1"/>
    <property type="match status" value="1"/>
</dbReference>
<dbReference type="SMART" id="SM00569">
    <property type="entry name" value="L27"/>
    <property type="match status" value="2"/>
</dbReference>
<dbReference type="Pfam" id="PF00625">
    <property type="entry name" value="Guanylate_kin"/>
    <property type="match status" value="1"/>
</dbReference>
<dbReference type="InterPro" id="IPR036028">
    <property type="entry name" value="SH3-like_dom_sf"/>
</dbReference>
<dbReference type="InterPro" id="IPR050716">
    <property type="entry name" value="MAGUK"/>
</dbReference>
<dbReference type="GeneTree" id="ENSGT00940000157190"/>
<protein>
    <submittedName>
        <fullName evidence="9">MAGUK p55 scaffold protein 3a</fullName>
    </submittedName>
</protein>
<comment type="similarity">
    <text evidence="1">Belongs to the MAGUK family.</text>
</comment>
<dbReference type="InterPro" id="IPR027417">
    <property type="entry name" value="P-loop_NTPase"/>
</dbReference>
<proteinExistence type="inferred from homology"/>
<feature type="region of interest" description="Disordered" evidence="4">
    <location>
        <begin position="288"/>
        <end position="341"/>
    </location>
</feature>
<gene>
    <name evidence="9" type="primary">LOC127356264</name>
</gene>
<evidence type="ECO:0000313" key="10">
    <source>
        <dbReference type="Proteomes" id="UP000694389"/>
    </source>
</evidence>
<dbReference type="InterPro" id="IPR008144">
    <property type="entry name" value="Guanylate_kin-like_dom"/>
</dbReference>
<evidence type="ECO:0000259" key="5">
    <source>
        <dbReference type="PROSITE" id="PS50002"/>
    </source>
</evidence>
<keyword evidence="2 3" id="KW-0728">SH3 domain</keyword>
<dbReference type="Pfam" id="PF00595">
    <property type="entry name" value="PDZ"/>
    <property type="match status" value="1"/>
</dbReference>
<reference evidence="9" key="2">
    <citation type="submission" date="2025-09" db="UniProtKB">
        <authorList>
            <consortium name="Ensembl"/>
        </authorList>
    </citation>
    <scope>IDENTIFICATION</scope>
</reference>
<dbReference type="InterPro" id="IPR036892">
    <property type="entry name" value="L27_dom_sf"/>
</dbReference>
<feature type="domain" description="PDZ" evidence="7">
    <location>
        <begin position="137"/>
        <end position="218"/>
    </location>
</feature>
<dbReference type="PANTHER" id="PTHR23122">
    <property type="entry name" value="MEMBRANE-ASSOCIATED GUANYLATE KINASE MAGUK"/>
    <property type="match status" value="1"/>
</dbReference>
<feature type="domain" description="Guanylate kinase-like" evidence="6">
    <location>
        <begin position="356"/>
        <end position="530"/>
    </location>
</feature>
<dbReference type="InterPro" id="IPR001452">
    <property type="entry name" value="SH3_domain"/>
</dbReference>
<name>A0A8C4HBM4_DICLA</name>
<dbReference type="Gene3D" id="3.40.50.300">
    <property type="entry name" value="P-loop containing nucleotide triphosphate hydrolases"/>
    <property type="match status" value="1"/>
</dbReference>
<feature type="domain" description="SH3" evidence="5">
    <location>
        <begin position="226"/>
        <end position="296"/>
    </location>
</feature>
<dbReference type="Gene3D" id="2.30.42.10">
    <property type="match status" value="1"/>
</dbReference>
<dbReference type="Pfam" id="PF02828">
    <property type="entry name" value="L27"/>
    <property type="match status" value="2"/>
</dbReference>
<evidence type="ECO:0000259" key="6">
    <source>
        <dbReference type="PROSITE" id="PS50052"/>
    </source>
</evidence>
<evidence type="ECO:0000256" key="2">
    <source>
        <dbReference type="ARBA" id="ARBA00022443"/>
    </source>
</evidence>
<dbReference type="SUPFAM" id="SSF50044">
    <property type="entry name" value="SH3-domain"/>
    <property type="match status" value="1"/>
</dbReference>
<dbReference type="Pfam" id="PF07653">
    <property type="entry name" value="SH3_2"/>
    <property type="match status" value="1"/>
</dbReference>
<dbReference type="PROSITE" id="PS50106">
    <property type="entry name" value="PDZ"/>
    <property type="match status" value="1"/>
</dbReference>
<organism evidence="9 10">
    <name type="scientific">Dicentrarchus labrax</name>
    <name type="common">European seabass</name>
    <name type="synonym">Morone labrax</name>
    <dbReference type="NCBI Taxonomy" id="13489"/>
    <lineage>
        <taxon>Eukaryota</taxon>
        <taxon>Metazoa</taxon>
        <taxon>Chordata</taxon>
        <taxon>Craniata</taxon>
        <taxon>Vertebrata</taxon>
        <taxon>Euteleostomi</taxon>
        <taxon>Actinopterygii</taxon>
        <taxon>Neopterygii</taxon>
        <taxon>Teleostei</taxon>
        <taxon>Neoteleostei</taxon>
        <taxon>Acanthomorphata</taxon>
        <taxon>Eupercaria</taxon>
        <taxon>Moronidae</taxon>
        <taxon>Dicentrarchus</taxon>
    </lineage>
</organism>
<dbReference type="Gene3D" id="1.10.287.650">
    <property type="entry name" value="L27 domain"/>
    <property type="match status" value="1"/>
</dbReference>
<feature type="domain" description="L27" evidence="8">
    <location>
        <begin position="61"/>
        <end position="118"/>
    </location>
</feature>
<dbReference type="AlphaFoldDB" id="A0A8C4HBM4"/>
<dbReference type="SMART" id="SM00326">
    <property type="entry name" value="SH3"/>
    <property type="match status" value="1"/>
</dbReference>
<dbReference type="InterPro" id="IPR014775">
    <property type="entry name" value="L27_C"/>
</dbReference>
<dbReference type="FunFam" id="3.30.63.10:FF:000002">
    <property type="entry name" value="Guanylate kinase 1"/>
    <property type="match status" value="1"/>
</dbReference>
<dbReference type="InterPro" id="IPR004172">
    <property type="entry name" value="L27_dom"/>
</dbReference>
<dbReference type="PROSITE" id="PS50002">
    <property type="entry name" value="SH3"/>
    <property type="match status" value="1"/>
</dbReference>
<dbReference type="SUPFAM" id="SSF52540">
    <property type="entry name" value="P-loop containing nucleoside triphosphate hydrolases"/>
    <property type="match status" value="1"/>
</dbReference>
<dbReference type="InterPro" id="IPR036034">
    <property type="entry name" value="PDZ_sf"/>
</dbReference>
<dbReference type="InterPro" id="IPR008145">
    <property type="entry name" value="GK/Ca_channel_bsu"/>
</dbReference>
<evidence type="ECO:0000259" key="7">
    <source>
        <dbReference type="PROSITE" id="PS50106"/>
    </source>
</evidence>
<dbReference type="SMART" id="SM00072">
    <property type="entry name" value="GuKc"/>
    <property type="match status" value="1"/>
</dbReference>
<evidence type="ECO:0000256" key="4">
    <source>
        <dbReference type="SAM" id="MobiDB-lite"/>
    </source>
</evidence>
<accession>A0A8C4HBM4</accession>
<dbReference type="SUPFAM" id="SSF101288">
    <property type="entry name" value="L27 domain"/>
    <property type="match status" value="1"/>
</dbReference>
<evidence type="ECO:0000256" key="1">
    <source>
        <dbReference type="ARBA" id="ARBA00007014"/>
    </source>
</evidence>
<evidence type="ECO:0000256" key="3">
    <source>
        <dbReference type="PROSITE-ProRule" id="PRU00192"/>
    </source>
</evidence>
<dbReference type="PROSITE" id="PS50052">
    <property type="entry name" value="GUANYLATE_KINASE_2"/>
    <property type="match status" value="1"/>
</dbReference>
<evidence type="ECO:0000259" key="8">
    <source>
        <dbReference type="PROSITE" id="PS51022"/>
    </source>
</evidence>
<dbReference type="Proteomes" id="UP000694389">
    <property type="component" value="Unassembled WGS sequence"/>
</dbReference>
<dbReference type="InterPro" id="IPR001478">
    <property type="entry name" value="PDZ"/>
</dbReference>